<evidence type="ECO:0000313" key="1">
    <source>
        <dbReference type="EMBL" id="KAF2093727.1"/>
    </source>
</evidence>
<gene>
    <name evidence="1" type="ORF">NA57DRAFT_61430</name>
</gene>
<keyword evidence="2" id="KW-1185">Reference proteome</keyword>
<comment type="caution">
    <text evidence="1">The sequence shown here is derived from an EMBL/GenBank/DDBJ whole genome shotgun (WGS) entry which is preliminary data.</text>
</comment>
<reference evidence="1" key="1">
    <citation type="journal article" date="2020" name="Stud. Mycol.">
        <title>101 Dothideomycetes genomes: a test case for predicting lifestyles and emergence of pathogens.</title>
        <authorList>
            <person name="Haridas S."/>
            <person name="Albert R."/>
            <person name="Binder M."/>
            <person name="Bloem J."/>
            <person name="Labutti K."/>
            <person name="Salamov A."/>
            <person name="Andreopoulos B."/>
            <person name="Baker S."/>
            <person name="Barry K."/>
            <person name="Bills G."/>
            <person name="Bluhm B."/>
            <person name="Cannon C."/>
            <person name="Castanera R."/>
            <person name="Culley D."/>
            <person name="Daum C."/>
            <person name="Ezra D."/>
            <person name="Gonzalez J."/>
            <person name="Henrissat B."/>
            <person name="Kuo A."/>
            <person name="Liang C."/>
            <person name="Lipzen A."/>
            <person name="Lutzoni F."/>
            <person name="Magnuson J."/>
            <person name="Mondo S."/>
            <person name="Nolan M."/>
            <person name="Ohm R."/>
            <person name="Pangilinan J."/>
            <person name="Park H.-J."/>
            <person name="Ramirez L."/>
            <person name="Alfaro M."/>
            <person name="Sun H."/>
            <person name="Tritt A."/>
            <person name="Yoshinaga Y."/>
            <person name="Zwiers L.-H."/>
            <person name="Turgeon B."/>
            <person name="Goodwin S."/>
            <person name="Spatafora J."/>
            <person name="Crous P."/>
            <person name="Grigoriev I."/>
        </authorList>
    </citation>
    <scope>NUCLEOTIDE SEQUENCE</scope>
    <source>
        <strain evidence="1">CBS 133067</strain>
    </source>
</reference>
<dbReference type="OrthoDB" id="3649348at2759"/>
<evidence type="ECO:0000313" key="2">
    <source>
        <dbReference type="Proteomes" id="UP000799772"/>
    </source>
</evidence>
<proteinExistence type="predicted"/>
<accession>A0A9P4I5V4</accession>
<organism evidence="1 2">
    <name type="scientific">Rhizodiscina lignyota</name>
    <dbReference type="NCBI Taxonomy" id="1504668"/>
    <lineage>
        <taxon>Eukaryota</taxon>
        <taxon>Fungi</taxon>
        <taxon>Dikarya</taxon>
        <taxon>Ascomycota</taxon>
        <taxon>Pezizomycotina</taxon>
        <taxon>Dothideomycetes</taxon>
        <taxon>Pleosporomycetidae</taxon>
        <taxon>Aulographales</taxon>
        <taxon>Rhizodiscinaceae</taxon>
        <taxon>Rhizodiscina</taxon>
    </lineage>
</organism>
<protein>
    <submittedName>
        <fullName evidence="1">Uncharacterized protein</fullName>
    </submittedName>
</protein>
<dbReference type="EMBL" id="ML978137">
    <property type="protein sequence ID" value="KAF2093727.1"/>
    <property type="molecule type" value="Genomic_DNA"/>
</dbReference>
<name>A0A9P4I5V4_9PEZI</name>
<dbReference type="AlphaFoldDB" id="A0A9P4I5V4"/>
<dbReference type="Proteomes" id="UP000799772">
    <property type="component" value="Unassembled WGS sequence"/>
</dbReference>
<sequence length="153" mass="16236">MSAPIKVNTDATPVIIYGRLDRMARGVAEHMAPEYDVVHACTAYAAAIHEIPNLLSGDVDIRPSNNIGSNASRDAGANVIPKIVCCGGGIPQEEVGALKDAIKNHPKDGSWKDEVKWLLVPREEVVAAMGESGVPTPEVSAGISRRLLKEMGV</sequence>